<feature type="region of interest" description="Disordered" evidence="1">
    <location>
        <begin position="81"/>
        <end position="102"/>
    </location>
</feature>
<evidence type="ECO:0000313" key="2">
    <source>
        <dbReference type="EMBL" id="MFC7384661.1"/>
    </source>
</evidence>
<evidence type="ECO:0008006" key="4">
    <source>
        <dbReference type="Google" id="ProtNLM"/>
    </source>
</evidence>
<sequence>MTERRSAVRAAVHLFLATAAVILLVTGVGSHESPPALPAITGTPVVAPVVETRAEAAPMPGPEDADHDGCPRPWENPCAAGWVKPPLPPSRHGGHPSQRPKAVTETAFRAGAPAAGASALRWTRPSGPRLPVFRC</sequence>
<accession>A0ABW2PBX6</accession>
<evidence type="ECO:0000313" key="3">
    <source>
        <dbReference type="Proteomes" id="UP001596496"/>
    </source>
</evidence>
<name>A0ABW2PBX6_9ACTN</name>
<organism evidence="2 3">
    <name type="scientific">Sphaerisporangium rhizosphaerae</name>
    <dbReference type="NCBI Taxonomy" id="2269375"/>
    <lineage>
        <taxon>Bacteria</taxon>
        <taxon>Bacillati</taxon>
        <taxon>Actinomycetota</taxon>
        <taxon>Actinomycetes</taxon>
        <taxon>Streptosporangiales</taxon>
        <taxon>Streptosporangiaceae</taxon>
        <taxon>Sphaerisporangium</taxon>
    </lineage>
</organism>
<dbReference type="EMBL" id="JBHTCG010000013">
    <property type="protein sequence ID" value="MFC7384661.1"/>
    <property type="molecule type" value="Genomic_DNA"/>
</dbReference>
<dbReference type="RefSeq" id="WP_380828480.1">
    <property type="nucleotide sequence ID" value="NZ_JBHTCG010000013.1"/>
</dbReference>
<protein>
    <recommendedName>
        <fullName evidence="4">Secreted protein</fullName>
    </recommendedName>
</protein>
<gene>
    <name evidence="2" type="ORF">ACFQSB_20785</name>
</gene>
<reference evidence="3" key="1">
    <citation type="journal article" date="2019" name="Int. J. Syst. Evol. Microbiol.">
        <title>The Global Catalogue of Microorganisms (GCM) 10K type strain sequencing project: providing services to taxonomists for standard genome sequencing and annotation.</title>
        <authorList>
            <consortium name="The Broad Institute Genomics Platform"/>
            <consortium name="The Broad Institute Genome Sequencing Center for Infectious Disease"/>
            <person name="Wu L."/>
            <person name="Ma J."/>
        </authorList>
    </citation>
    <scope>NUCLEOTIDE SEQUENCE [LARGE SCALE GENOMIC DNA]</scope>
    <source>
        <strain evidence="3">CECT 7649</strain>
    </source>
</reference>
<keyword evidence="3" id="KW-1185">Reference proteome</keyword>
<dbReference type="Proteomes" id="UP001596496">
    <property type="component" value="Unassembled WGS sequence"/>
</dbReference>
<proteinExistence type="predicted"/>
<comment type="caution">
    <text evidence="2">The sequence shown here is derived from an EMBL/GenBank/DDBJ whole genome shotgun (WGS) entry which is preliminary data.</text>
</comment>
<feature type="region of interest" description="Disordered" evidence="1">
    <location>
        <begin position="54"/>
        <end position="73"/>
    </location>
</feature>
<evidence type="ECO:0000256" key="1">
    <source>
        <dbReference type="SAM" id="MobiDB-lite"/>
    </source>
</evidence>